<evidence type="ECO:0000313" key="14">
    <source>
        <dbReference type="Proteomes" id="UP001303647"/>
    </source>
</evidence>
<feature type="region of interest" description="Disordered" evidence="10">
    <location>
        <begin position="1305"/>
        <end position="1522"/>
    </location>
</feature>
<feature type="compositionally biased region" description="Basic and acidic residues" evidence="10">
    <location>
        <begin position="1417"/>
        <end position="1429"/>
    </location>
</feature>
<gene>
    <name evidence="13" type="ORF">C7999DRAFT_43193</name>
</gene>
<dbReference type="EMBL" id="MU857706">
    <property type="protein sequence ID" value="KAK4245266.1"/>
    <property type="molecule type" value="Genomic_DNA"/>
</dbReference>
<dbReference type="PROSITE" id="PS51194">
    <property type="entry name" value="HELICASE_CTER"/>
    <property type="match status" value="1"/>
</dbReference>
<dbReference type="Pfam" id="PF00271">
    <property type="entry name" value="Helicase_C"/>
    <property type="match status" value="1"/>
</dbReference>
<feature type="region of interest" description="Disordered" evidence="10">
    <location>
        <begin position="148"/>
        <end position="253"/>
    </location>
</feature>
<feature type="compositionally biased region" description="Polar residues" evidence="10">
    <location>
        <begin position="1454"/>
        <end position="1463"/>
    </location>
</feature>
<evidence type="ECO:0000256" key="2">
    <source>
        <dbReference type="ARBA" id="ARBA00011353"/>
    </source>
</evidence>
<dbReference type="Proteomes" id="UP001303647">
    <property type="component" value="Unassembled WGS sequence"/>
</dbReference>
<dbReference type="SUPFAM" id="SSF52540">
    <property type="entry name" value="P-loop containing nucleoside triphosphate hydrolases"/>
    <property type="match status" value="2"/>
</dbReference>
<dbReference type="PROSITE" id="PS51192">
    <property type="entry name" value="HELICASE_ATP_BIND_1"/>
    <property type="match status" value="1"/>
</dbReference>
<dbReference type="CDD" id="cd18793">
    <property type="entry name" value="SF2_C_SNF"/>
    <property type="match status" value="1"/>
</dbReference>
<dbReference type="SUPFAM" id="SSF57903">
    <property type="entry name" value="FYVE/PHD zinc finger"/>
    <property type="match status" value="1"/>
</dbReference>
<dbReference type="Pfam" id="PF23615">
    <property type="entry name" value="Chromo_MIT1"/>
    <property type="match status" value="1"/>
</dbReference>
<dbReference type="GO" id="GO:0005634">
    <property type="term" value="C:nucleus"/>
    <property type="evidence" value="ECO:0007669"/>
    <property type="project" value="UniProtKB-SubCell"/>
</dbReference>
<dbReference type="GO" id="GO:0003677">
    <property type="term" value="F:DNA binding"/>
    <property type="evidence" value="ECO:0007669"/>
    <property type="project" value="TreeGrafter"/>
</dbReference>
<feature type="region of interest" description="Disordered" evidence="10">
    <location>
        <begin position="56"/>
        <end position="90"/>
    </location>
</feature>
<dbReference type="GO" id="GO:0042393">
    <property type="term" value="F:histone binding"/>
    <property type="evidence" value="ECO:0007669"/>
    <property type="project" value="TreeGrafter"/>
</dbReference>
<evidence type="ECO:0000313" key="13">
    <source>
        <dbReference type="EMBL" id="KAK4245266.1"/>
    </source>
</evidence>
<dbReference type="InterPro" id="IPR041684">
    <property type="entry name" value="Znf-PHD-like"/>
</dbReference>
<feature type="compositionally biased region" description="Low complexity" evidence="10">
    <location>
        <begin position="1557"/>
        <end position="1566"/>
    </location>
</feature>
<keyword evidence="7" id="KW-0862">Zinc</keyword>
<reference evidence="13" key="1">
    <citation type="journal article" date="2023" name="Mol. Phylogenet. Evol.">
        <title>Genome-scale phylogeny and comparative genomics of the fungal order Sordariales.</title>
        <authorList>
            <person name="Hensen N."/>
            <person name="Bonometti L."/>
            <person name="Westerberg I."/>
            <person name="Brannstrom I.O."/>
            <person name="Guillou S."/>
            <person name="Cros-Aarteil S."/>
            <person name="Calhoun S."/>
            <person name="Haridas S."/>
            <person name="Kuo A."/>
            <person name="Mondo S."/>
            <person name="Pangilinan J."/>
            <person name="Riley R."/>
            <person name="LaButti K."/>
            <person name="Andreopoulos B."/>
            <person name="Lipzen A."/>
            <person name="Chen C."/>
            <person name="Yan M."/>
            <person name="Daum C."/>
            <person name="Ng V."/>
            <person name="Clum A."/>
            <person name="Steindorff A."/>
            <person name="Ohm R.A."/>
            <person name="Martin F."/>
            <person name="Silar P."/>
            <person name="Natvig D.O."/>
            <person name="Lalanne C."/>
            <person name="Gautier V."/>
            <person name="Ament-Velasquez S.L."/>
            <person name="Kruys A."/>
            <person name="Hutchinson M.I."/>
            <person name="Powell A.J."/>
            <person name="Barry K."/>
            <person name="Miller A.N."/>
            <person name="Grigoriev I.V."/>
            <person name="Debuchy R."/>
            <person name="Gladieux P."/>
            <person name="Hiltunen Thoren M."/>
            <person name="Johannesson H."/>
        </authorList>
    </citation>
    <scope>NUCLEOTIDE SEQUENCE</scope>
    <source>
        <strain evidence="13">CBS 359.72</strain>
    </source>
</reference>
<dbReference type="Pfam" id="PF15446">
    <property type="entry name" value="zf-PHD-like"/>
    <property type="match status" value="1"/>
</dbReference>
<feature type="compositionally biased region" description="Low complexity" evidence="10">
    <location>
        <begin position="188"/>
        <end position="203"/>
    </location>
</feature>
<dbReference type="PANTHER" id="PTHR45623">
    <property type="entry name" value="CHROMODOMAIN-HELICASE-DNA-BINDING PROTEIN 3-RELATED-RELATED"/>
    <property type="match status" value="1"/>
</dbReference>
<dbReference type="Gene3D" id="2.40.50.40">
    <property type="match status" value="1"/>
</dbReference>
<feature type="region of interest" description="Disordered" evidence="10">
    <location>
        <begin position="267"/>
        <end position="309"/>
    </location>
</feature>
<proteinExistence type="predicted"/>
<dbReference type="GO" id="GO:0005524">
    <property type="term" value="F:ATP binding"/>
    <property type="evidence" value="ECO:0007669"/>
    <property type="project" value="UniProtKB-KW"/>
</dbReference>
<dbReference type="CDD" id="cd17919">
    <property type="entry name" value="DEXHc_Snf"/>
    <property type="match status" value="1"/>
</dbReference>
<feature type="region of interest" description="Disordered" evidence="10">
    <location>
        <begin position="1535"/>
        <end position="1566"/>
    </location>
</feature>
<dbReference type="SMART" id="SM00487">
    <property type="entry name" value="DEXDc"/>
    <property type="match status" value="1"/>
</dbReference>
<dbReference type="Gene3D" id="3.30.40.10">
    <property type="entry name" value="Zinc/RING finger domain, C3HC4 (zinc finger)"/>
    <property type="match status" value="1"/>
</dbReference>
<feature type="compositionally biased region" description="Polar residues" evidence="10">
    <location>
        <begin position="1500"/>
        <end position="1514"/>
    </location>
</feature>
<comment type="caution">
    <text evidence="13">The sequence shown here is derived from an EMBL/GenBank/DDBJ whole genome shotgun (WGS) entry which is preliminary data.</text>
</comment>
<dbReference type="InterPro" id="IPR001965">
    <property type="entry name" value="Znf_PHD"/>
</dbReference>
<name>A0AAN7HCZ7_9PEZI</name>
<feature type="domain" description="Helicase ATP-binding" evidence="11">
    <location>
        <begin position="765"/>
        <end position="937"/>
    </location>
</feature>
<dbReference type="InterPro" id="IPR000330">
    <property type="entry name" value="SNF2_N"/>
</dbReference>
<evidence type="ECO:0000256" key="8">
    <source>
        <dbReference type="ARBA" id="ARBA00022840"/>
    </source>
</evidence>
<dbReference type="Gene3D" id="3.40.50.300">
    <property type="entry name" value="P-loop containing nucleotide triphosphate hydrolases"/>
    <property type="match status" value="1"/>
</dbReference>
<organism evidence="13 14">
    <name type="scientific">Corynascus novoguineensis</name>
    <dbReference type="NCBI Taxonomy" id="1126955"/>
    <lineage>
        <taxon>Eukaryota</taxon>
        <taxon>Fungi</taxon>
        <taxon>Dikarya</taxon>
        <taxon>Ascomycota</taxon>
        <taxon>Pezizomycotina</taxon>
        <taxon>Sordariomycetes</taxon>
        <taxon>Sordariomycetidae</taxon>
        <taxon>Sordariales</taxon>
        <taxon>Chaetomiaceae</taxon>
        <taxon>Corynascus</taxon>
    </lineage>
</organism>
<dbReference type="PANTHER" id="PTHR45623:SF17">
    <property type="entry name" value="CHROMODOMAIN-HELICASE-DNA-BINDING PROTEIN 3-RELATED"/>
    <property type="match status" value="1"/>
</dbReference>
<feature type="compositionally biased region" description="Low complexity" evidence="10">
    <location>
        <begin position="1383"/>
        <end position="1402"/>
    </location>
</feature>
<evidence type="ECO:0000256" key="7">
    <source>
        <dbReference type="ARBA" id="ARBA00022833"/>
    </source>
</evidence>
<evidence type="ECO:0000256" key="9">
    <source>
        <dbReference type="ARBA" id="ARBA00023242"/>
    </source>
</evidence>
<dbReference type="Gene3D" id="3.40.50.10810">
    <property type="entry name" value="Tandem AAA-ATPase domain"/>
    <property type="match status" value="1"/>
</dbReference>
<feature type="region of interest" description="Disordered" evidence="10">
    <location>
        <begin position="19"/>
        <end position="38"/>
    </location>
</feature>
<dbReference type="GO" id="GO:0140658">
    <property type="term" value="F:ATP-dependent chromatin remodeler activity"/>
    <property type="evidence" value="ECO:0007669"/>
    <property type="project" value="TreeGrafter"/>
</dbReference>
<keyword evidence="14" id="KW-1185">Reference proteome</keyword>
<dbReference type="InterPro" id="IPR001650">
    <property type="entry name" value="Helicase_C-like"/>
</dbReference>
<reference evidence="13" key="2">
    <citation type="submission" date="2023-05" db="EMBL/GenBank/DDBJ databases">
        <authorList>
            <consortium name="Lawrence Berkeley National Laboratory"/>
            <person name="Steindorff A."/>
            <person name="Hensen N."/>
            <person name="Bonometti L."/>
            <person name="Westerberg I."/>
            <person name="Brannstrom I.O."/>
            <person name="Guillou S."/>
            <person name="Cros-Aarteil S."/>
            <person name="Calhoun S."/>
            <person name="Haridas S."/>
            <person name="Kuo A."/>
            <person name="Mondo S."/>
            <person name="Pangilinan J."/>
            <person name="Riley R."/>
            <person name="Labutti K."/>
            <person name="Andreopoulos B."/>
            <person name="Lipzen A."/>
            <person name="Chen C."/>
            <person name="Yanf M."/>
            <person name="Daum C."/>
            <person name="Ng V."/>
            <person name="Clum A."/>
            <person name="Ohm R."/>
            <person name="Martin F."/>
            <person name="Silar P."/>
            <person name="Natvig D."/>
            <person name="Lalanne C."/>
            <person name="Gautier V."/>
            <person name="Ament-Velasquez S.L."/>
            <person name="Kruys A."/>
            <person name="Hutchinson M.I."/>
            <person name="Powell A.J."/>
            <person name="Barry K."/>
            <person name="Miller A.N."/>
            <person name="Grigoriev I.V."/>
            <person name="Debuchy R."/>
            <person name="Gladieux P."/>
            <person name="Thoren M.H."/>
            <person name="Johannesson H."/>
        </authorList>
    </citation>
    <scope>NUCLEOTIDE SEQUENCE</scope>
    <source>
        <strain evidence="13">CBS 359.72</strain>
    </source>
</reference>
<dbReference type="InterPro" id="IPR056616">
    <property type="entry name" value="Chromo_MIT1"/>
</dbReference>
<evidence type="ECO:0000256" key="1">
    <source>
        <dbReference type="ARBA" id="ARBA00004123"/>
    </source>
</evidence>
<dbReference type="InterPro" id="IPR011011">
    <property type="entry name" value="Znf_FYVE_PHD"/>
</dbReference>
<dbReference type="GO" id="GO:0003682">
    <property type="term" value="F:chromatin binding"/>
    <property type="evidence" value="ECO:0007669"/>
    <property type="project" value="TreeGrafter"/>
</dbReference>
<feature type="compositionally biased region" description="Low complexity" evidence="10">
    <location>
        <begin position="1473"/>
        <end position="1499"/>
    </location>
</feature>
<dbReference type="InterPro" id="IPR016197">
    <property type="entry name" value="Chromo-like_dom_sf"/>
</dbReference>
<dbReference type="InterPro" id="IPR013083">
    <property type="entry name" value="Znf_RING/FYVE/PHD"/>
</dbReference>
<keyword evidence="8" id="KW-0067">ATP-binding</keyword>
<dbReference type="Pfam" id="PF00176">
    <property type="entry name" value="SNF2-rel_dom"/>
    <property type="match status" value="1"/>
</dbReference>
<dbReference type="InterPro" id="IPR014001">
    <property type="entry name" value="Helicase_ATP-bd"/>
</dbReference>
<comment type="subcellular location">
    <subcellularLocation>
        <location evidence="1">Nucleus</location>
    </subcellularLocation>
</comment>
<comment type="subunit">
    <text evidence="2">Component of the NuA4 histone acetyltransferase complex.</text>
</comment>
<keyword evidence="9" id="KW-0539">Nucleus</keyword>
<sequence length="1659" mass="186793">MKKVDGLLKSDDKLSVSLASIERGPVTPKSGSSDRSGLNPLALKEIAEVSFETLNGLGTRSRDKNESASVAENKRERKFTNPSATLQSKRPRLVDIEVQLPWLSPAQRAKYTKVKVEDYQPGGYESRTWRKRKDDEFGYAEQFGAKRKRVADHASYNDAGKDSAEEDESENLCDTRRRHGRLDDYLETGNGRRSTRGSTRASSHIVSSESEHGRKTGRVLRLRPRASVTFNQSSQYDDRDELQDSNGETNDPTFAFIHSDIVKTKRRRLRRGTATVRGPTPVSSLGGNSDIELESRRRSSRTNRNTRPMADSYVEDDDIFNLEEENAPITPKVVGMREVFQTTSYDFKEAHQTVCDSCGLDERKGPLIGCQGCSSAYHKACLGVRSVREHRVTKVADDSFVIQCRFCVGVYKQKDVRAPSHDICQGCHARNQSCVPFSERKTLKQEETLRNENGGVDPVTPVDPKLVNNPENVFFRCGRCRRAWHYEHLPHPNRSRDPAIDDPLNLRKHRRQEYQITWMCKECQDTEEEKVDKLVAWRPRDANTYKTGQPITDFEEDDLEYLLKWENKSYNHCVWMPGAWVHGVVKAVMRQAFVKRTFGESSGEAIDGERQHVDSLLRWSEGKAIHDSWITPDIIFDVHYAPRTSEAEEKYRAKSIKDRFKDDLGRIHSVVKIYVKFEGLGYDDVVWDTPPAPDTGPRYDAFRKAYREFLNGRHFQSEPWKNMVARIDEFRQRDFCADIEVKRQPRGLRRGKLMQYQLDGLNWMLYNFRENRSVVLADEMGLGKTVQVVALLSSFIQDNPRVWPFLIVVPNATCANWRREIKKWAPDLRVVAYYGGKVSQNLALQYELFPNGARELKAHVVIMSYESAKDSETRSRFSNTKWAGLVVDEAQALKNDENTLYRALHALRISFKLLLTGTPLQNNKRELFNLLQFIDPSFKAEQLDEQFAQITSKNLPQLHSLIRPYFLRRTKAEVLTFLPPMAQIILPVSMTVLQERLCKSIMERNPELIRSVFVQGKLKTHERGSLSNILMQLRKCLCHPFIYSQAIEDRTSSPEVARRNLIEASSKLMLLEIMLPKLKERGHRVLLFSQFLDQLTVMEDFLAGLGLRHERLDGGQSSMQKQKIIDAFNAPDSDIFAMLLSTRAGGVGINLATADTVIILDPDWNPHQDIQALSRAHRIGQRKKVLCFQLMTVDSAEEKILQIGRKKLALDHLLIETMDNEEDAPKDVESVLKHGAAALFGEGKKKEAITYDSAAVDKLLDRSMVEETKTGEDKSAESAFAFARIWANDEGALAEDLQETEQTISLSARREAERNMEKLGRGGRRRGAANYTGPRFEFDENQEATAAAESDRGSADGDFVGSDKSEPGTSDEDAVQPGAYEKSPSGHAQGQSQQASCTQDQQLTKGQTDFEPLDAQDAIRKLHDPRDSCNPKVKGPEATTIAVLRPPPTKDTNENNTVTQQNPYKRGWPRESAGPAGEQAAATPARAGAAGTGEAAWGQPSATPATPAGKSSTAPIPIPKIPSHAYTTTTSVASPLSSTATTCPVHPNHGTTPLLRAGSSTSPPAASAAEPRSCDFCFVCEHSHPATWECPEMKSEVRLRLLLDELRHSLGKDTGGKESVKAMLGAQQRRAFLLEKLRRIKAEHQEMATRLAVQKEKER</sequence>
<evidence type="ECO:0000259" key="11">
    <source>
        <dbReference type="PROSITE" id="PS51192"/>
    </source>
</evidence>
<evidence type="ECO:0000256" key="5">
    <source>
        <dbReference type="ARBA" id="ARBA00022771"/>
    </source>
</evidence>
<dbReference type="GO" id="GO:0000785">
    <property type="term" value="C:chromatin"/>
    <property type="evidence" value="ECO:0007669"/>
    <property type="project" value="TreeGrafter"/>
</dbReference>
<keyword evidence="6" id="KW-0378">Hydrolase</keyword>
<evidence type="ECO:0000256" key="3">
    <source>
        <dbReference type="ARBA" id="ARBA00022723"/>
    </source>
</evidence>
<feature type="compositionally biased region" description="Basic and acidic residues" evidence="10">
    <location>
        <begin position="1349"/>
        <end position="1366"/>
    </location>
</feature>
<feature type="compositionally biased region" description="Basic residues" evidence="10">
    <location>
        <begin position="215"/>
        <end position="224"/>
    </location>
</feature>
<dbReference type="InterPro" id="IPR038718">
    <property type="entry name" value="SNF2-like_sf"/>
</dbReference>
<keyword evidence="4" id="KW-0547">Nucleotide-binding</keyword>
<feature type="compositionally biased region" description="Basic and acidic residues" evidence="10">
    <location>
        <begin position="1308"/>
        <end position="1320"/>
    </location>
</feature>
<dbReference type="InterPro" id="IPR027417">
    <property type="entry name" value="P-loop_NTPase"/>
</dbReference>
<feature type="compositionally biased region" description="Basic and acidic residues" evidence="10">
    <location>
        <begin position="60"/>
        <end position="79"/>
    </location>
</feature>
<evidence type="ECO:0000256" key="4">
    <source>
        <dbReference type="ARBA" id="ARBA00022741"/>
    </source>
</evidence>
<evidence type="ECO:0000259" key="12">
    <source>
        <dbReference type="PROSITE" id="PS51194"/>
    </source>
</evidence>
<dbReference type="SUPFAM" id="SSF54160">
    <property type="entry name" value="Chromo domain-like"/>
    <property type="match status" value="1"/>
</dbReference>
<feature type="domain" description="Helicase C-terminal" evidence="12">
    <location>
        <begin position="1070"/>
        <end position="1221"/>
    </location>
</feature>
<accession>A0AAN7HCZ7</accession>
<keyword evidence="3" id="KW-0479">Metal-binding</keyword>
<evidence type="ECO:0000256" key="10">
    <source>
        <dbReference type="SAM" id="MobiDB-lite"/>
    </source>
</evidence>
<keyword evidence="5" id="KW-0863">Zinc-finger</keyword>
<dbReference type="GO" id="GO:0016887">
    <property type="term" value="F:ATP hydrolysis activity"/>
    <property type="evidence" value="ECO:0007669"/>
    <property type="project" value="TreeGrafter"/>
</dbReference>
<dbReference type="GO" id="GO:0008270">
    <property type="term" value="F:zinc ion binding"/>
    <property type="evidence" value="ECO:0007669"/>
    <property type="project" value="UniProtKB-KW"/>
</dbReference>
<dbReference type="InterPro" id="IPR049730">
    <property type="entry name" value="SNF2/RAD54-like_C"/>
</dbReference>
<dbReference type="SMART" id="SM00490">
    <property type="entry name" value="HELICc"/>
    <property type="match status" value="1"/>
</dbReference>
<evidence type="ECO:0000256" key="6">
    <source>
        <dbReference type="ARBA" id="ARBA00022801"/>
    </source>
</evidence>
<dbReference type="SMART" id="SM00249">
    <property type="entry name" value="PHD"/>
    <property type="match status" value="1"/>
</dbReference>
<protein>
    <submittedName>
        <fullName evidence="13">PHD/FYVE-zinc-finger like domain-containing protein</fullName>
    </submittedName>
</protein>